<evidence type="ECO:0000313" key="4">
    <source>
        <dbReference type="Proteomes" id="UP000683360"/>
    </source>
</evidence>
<feature type="compositionally biased region" description="Polar residues" evidence="2">
    <location>
        <begin position="73"/>
        <end position="83"/>
    </location>
</feature>
<reference evidence="3" key="1">
    <citation type="submission" date="2021-03" db="EMBL/GenBank/DDBJ databases">
        <authorList>
            <person name="Bekaert M."/>
        </authorList>
    </citation>
    <scope>NUCLEOTIDE SEQUENCE</scope>
</reference>
<proteinExistence type="predicted"/>
<keyword evidence="4" id="KW-1185">Reference proteome</keyword>
<sequence length="181" mass="20399">MKCVKYECSVAGCSASCRRIHDIKIHLVRQHYMTDMRLIQVLVPDSAGSPERENSSNTNSAKQISPSDKAAQDSPSLSVRSTKQLSSVVISNQQSSVLAATGNSSNEDDGPELTVPVLRNMDSLGRARQVAKERLETFRKEGSKLELERKKRREVEVENRRLLTELADLKWKDQLFRNMEP</sequence>
<evidence type="ECO:0000256" key="2">
    <source>
        <dbReference type="SAM" id="MobiDB-lite"/>
    </source>
</evidence>
<evidence type="ECO:0000313" key="3">
    <source>
        <dbReference type="EMBL" id="CAG2200707.1"/>
    </source>
</evidence>
<dbReference type="AlphaFoldDB" id="A0A8S3R139"/>
<accession>A0A8S3R139</accession>
<gene>
    <name evidence="3" type="ORF">MEDL_15355</name>
</gene>
<name>A0A8S3R139_MYTED</name>
<comment type="caution">
    <text evidence="3">The sequence shown here is derived from an EMBL/GenBank/DDBJ whole genome shotgun (WGS) entry which is preliminary data.</text>
</comment>
<evidence type="ECO:0000256" key="1">
    <source>
        <dbReference type="SAM" id="Coils"/>
    </source>
</evidence>
<dbReference type="EMBL" id="CAJPWZ010000755">
    <property type="protein sequence ID" value="CAG2200707.1"/>
    <property type="molecule type" value="Genomic_DNA"/>
</dbReference>
<organism evidence="3 4">
    <name type="scientific">Mytilus edulis</name>
    <name type="common">Blue mussel</name>
    <dbReference type="NCBI Taxonomy" id="6550"/>
    <lineage>
        <taxon>Eukaryota</taxon>
        <taxon>Metazoa</taxon>
        <taxon>Spiralia</taxon>
        <taxon>Lophotrochozoa</taxon>
        <taxon>Mollusca</taxon>
        <taxon>Bivalvia</taxon>
        <taxon>Autobranchia</taxon>
        <taxon>Pteriomorphia</taxon>
        <taxon>Mytilida</taxon>
        <taxon>Mytiloidea</taxon>
        <taxon>Mytilidae</taxon>
        <taxon>Mytilinae</taxon>
        <taxon>Mytilus</taxon>
    </lineage>
</organism>
<feature type="compositionally biased region" description="Polar residues" evidence="2">
    <location>
        <begin position="55"/>
        <end position="66"/>
    </location>
</feature>
<feature type="coiled-coil region" evidence="1">
    <location>
        <begin position="121"/>
        <end position="172"/>
    </location>
</feature>
<keyword evidence="1" id="KW-0175">Coiled coil</keyword>
<feature type="region of interest" description="Disordered" evidence="2">
    <location>
        <begin position="46"/>
        <end position="85"/>
    </location>
</feature>
<protein>
    <submittedName>
        <fullName evidence="3">Uncharacterized protein</fullName>
    </submittedName>
</protein>
<dbReference type="Proteomes" id="UP000683360">
    <property type="component" value="Unassembled WGS sequence"/>
</dbReference>